<proteinExistence type="predicted"/>
<dbReference type="InterPro" id="IPR001314">
    <property type="entry name" value="Peptidase_S1A"/>
</dbReference>
<evidence type="ECO:0000256" key="2">
    <source>
        <dbReference type="ARBA" id="ARBA00022729"/>
    </source>
</evidence>
<comment type="caution">
    <text evidence="8">The sequence shown here is derived from an EMBL/GenBank/DDBJ whole genome shotgun (WGS) entry which is preliminary data.</text>
</comment>
<feature type="domain" description="Peptidase S1" evidence="7">
    <location>
        <begin position="7"/>
        <end position="258"/>
    </location>
</feature>
<feature type="non-terminal residue" evidence="8">
    <location>
        <position position="1"/>
    </location>
</feature>
<dbReference type="GO" id="GO:0006508">
    <property type="term" value="P:proteolysis"/>
    <property type="evidence" value="ECO:0007669"/>
    <property type="project" value="UniProtKB-KW"/>
</dbReference>
<evidence type="ECO:0000313" key="9">
    <source>
        <dbReference type="Proteomes" id="UP000542434"/>
    </source>
</evidence>
<organism evidence="8 9">
    <name type="scientific">Ciccaba nigrolineata</name>
    <dbReference type="NCBI Taxonomy" id="1118524"/>
    <lineage>
        <taxon>Eukaryota</taxon>
        <taxon>Metazoa</taxon>
        <taxon>Chordata</taxon>
        <taxon>Craniata</taxon>
        <taxon>Vertebrata</taxon>
        <taxon>Euteleostomi</taxon>
        <taxon>Archelosauria</taxon>
        <taxon>Archosauria</taxon>
        <taxon>Dinosauria</taxon>
        <taxon>Saurischia</taxon>
        <taxon>Theropoda</taxon>
        <taxon>Coelurosauria</taxon>
        <taxon>Aves</taxon>
        <taxon>Neognathae</taxon>
        <taxon>Neoaves</taxon>
        <taxon>Telluraves</taxon>
        <taxon>Strigiformes</taxon>
        <taxon>Strigidae</taxon>
        <taxon>Ciccaba</taxon>
    </lineage>
</organism>
<dbReference type="GO" id="GO:0004252">
    <property type="term" value="F:serine-type endopeptidase activity"/>
    <property type="evidence" value="ECO:0007669"/>
    <property type="project" value="InterPro"/>
</dbReference>
<dbReference type="InterPro" id="IPR001254">
    <property type="entry name" value="Trypsin_dom"/>
</dbReference>
<keyword evidence="3 6" id="KW-0378">Hydrolase</keyword>
<evidence type="ECO:0000259" key="7">
    <source>
        <dbReference type="PROSITE" id="PS50240"/>
    </source>
</evidence>
<dbReference type="InterPro" id="IPR033116">
    <property type="entry name" value="TRYPSIN_SER"/>
</dbReference>
<evidence type="ECO:0000256" key="3">
    <source>
        <dbReference type="ARBA" id="ARBA00022801"/>
    </source>
</evidence>
<sequence>PNTAGRIISGTEAKPHSWPWQVSLQVWTTTSKRFVHVCGGTLIHKRWVLTAAHCFQKGEMEDVSNWRILVGKHNLSHSESTQRVYHVKLIYQHEWFHQNHSNHLDYDIALVEPVEDVTANRFVHYACLPRRGSSLHPGQSCWVTGWGDTTGGEGDPVLSDVLKQARLVVVDFNTCCLETSWGSAVRPSMICAGLREPGSPPAACQGDSGGPLACRGPRWRWEAHGVASFGPAGCRAGGKPSVFTSTAAFLPWLEAARR</sequence>
<keyword evidence="4 6" id="KW-0720">Serine protease</keyword>
<dbReference type="InterPro" id="IPR050850">
    <property type="entry name" value="Peptidase_S1_Elastase_sf"/>
</dbReference>
<dbReference type="InterPro" id="IPR018114">
    <property type="entry name" value="TRYPSIN_HIS"/>
</dbReference>
<keyword evidence="5" id="KW-1015">Disulfide bond</keyword>
<dbReference type="Pfam" id="PF00089">
    <property type="entry name" value="Trypsin"/>
    <property type="match status" value="1"/>
</dbReference>
<dbReference type="SUPFAM" id="SSF50494">
    <property type="entry name" value="Trypsin-like serine proteases"/>
    <property type="match status" value="1"/>
</dbReference>
<dbReference type="PRINTS" id="PR00722">
    <property type="entry name" value="CHYMOTRYPSIN"/>
</dbReference>
<dbReference type="Gene3D" id="2.40.10.10">
    <property type="entry name" value="Trypsin-like serine proteases"/>
    <property type="match status" value="1"/>
</dbReference>
<dbReference type="CDD" id="cd00190">
    <property type="entry name" value="Tryp_SPc"/>
    <property type="match status" value="1"/>
</dbReference>
<evidence type="ECO:0000256" key="6">
    <source>
        <dbReference type="RuleBase" id="RU363034"/>
    </source>
</evidence>
<gene>
    <name evidence="8" type="primary">Cela2a</name>
    <name evidence="8" type="ORF">CICNIG_R11002</name>
</gene>
<dbReference type="InterPro" id="IPR043504">
    <property type="entry name" value="Peptidase_S1_PA_chymotrypsin"/>
</dbReference>
<dbReference type="FunFam" id="2.40.10.10:FF:000120">
    <property type="entry name" value="Putative serine protease"/>
    <property type="match status" value="1"/>
</dbReference>
<dbReference type="InterPro" id="IPR009003">
    <property type="entry name" value="Peptidase_S1_PA"/>
</dbReference>
<dbReference type="PANTHER" id="PTHR24257:SF10">
    <property type="entry name" value="ELASTASE-1"/>
    <property type="match status" value="1"/>
</dbReference>
<dbReference type="PANTHER" id="PTHR24257">
    <property type="entry name" value="CHYMOTRYPSIN-LIKE ELASTASE FAMILY MEMBER"/>
    <property type="match status" value="1"/>
</dbReference>
<dbReference type="Proteomes" id="UP000542434">
    <property type="component" value="Unassembled WGS sequence"/>
</dbReference>
<dbReference type="GO" id="GO:0005615">
    <property type="term" value="C:extracellular space"/>
    <property type="evidence" value="ECO:0007669"/>
    <property type="project" value="TreeGrafter"/>
</dbReference>
<dbReference type="PROSITE" id="PS00134">
    <property type="entry name" value="TRYPSIN_HIS"/>
    <property type="match status" value="1"/>
</dbReference>
<name>A0A7K8VRD1_9STRI</name>
<protein>
    <submittedName>
        <fullName evidence="8">CEL2A elastase</fullName>
    </submittedName>
</protein>
<evidence type="ECO:0000256" key="1">
    <source>
        <dbReference type="ARBA" id="ARBA00022670"/>
    </source>
</evidence>
<accession>A0A7K8VRD1</accession>
<dbReference type="PROSITE" id="PS50240">
    <property type="entry name" value="TRYPSIN_DOM"/>
    <property type="match status" value="1"/>
</dbReference>
<keyword evidence="9" id="KW-1185">Reference proteome</keyword>
<evidence type="ECO:0000256" key="4">
    <source>
        <dbReference type="ARBA" id="ARBA00022825"/>
    </source>
</evidence>
<evidence type="ECO:0000313" key="8">
    <source>
        <dbReference type="EMBL" id="NXF68448.1"/>
    </source>
</evidence>
<dbReference type="AlphaFoldDB" id="A0A7K8VRD1"/>
<dbReference type="SMART" id="SM00020">
    <property type="entry name" value="Tryp_SPc"/>
    <property type="match status" value="1"/>
</dbReference>
<feature type="non-terminal residue" evidence="8">
    <location>
        <position position="258"/>
    </location>
</feature>
<keyword evidence="2" id="KW-0732">Signal</keyword>
<evidence type="ECO:0000256" key="5">
    <source>
        <dbReference type="ARBA" id="ARBA00023157"/>
    </source>
</evidence>
<keyword evidence="1 6" id="KW-0645">Protease</keyword>
<dbReference type="PROSITE" id="PS00135">
    <property type="entry name" value="TRYPSIN_SER"/>
    <property type="match status" value="1"/>
</dbReference>
<dbReference type="EMBL" id="VWZC01013686">
    <property type="protein sequence ID" value="NXF68448.1"/>
    <property type="molecule type" value="Genomic_DNA"/>
</dbReference>
<reference evidence="8 9" key="1">
    <citation type="submission" date="2019-09" db="EMBL/GenBank/DDBJ databases">
        <title>Bird 10,000 Genomes (B10K) Project - Family phase.</title>
        <authorList>
            <person name="Zhang G."/>
        </authorList>
    </citation>
    <scope>NUCLEOTIDE SEQUENCE [LARGE SCALE GENOMIC DNA]</scope>
    <source>
        <strain evidence="8">B10K-DU-001-07</strain>
        <tissue evidence="8">Muscle</tissue>
    </source>
</reference>